<dbReference type="Pfam" id="PF00108">
    <property type="entry name" value="Thiolase_N"/>
    <property type="match status" value="1"/>
</dbReference>
<dbReference type="Proteomes" id="UP001596972">
    <property type="component" value="Unassembled WGS sequence"/>
</dbReference>
<comment type="similarity">
    <text evidence="1 4">Belongs to the thiolase-like superfamily. Thiolase family.</text>
</comment>
<reference evidence="8" key="1">
    <citation type="journal article" date="2019" name="Int. J. Syst. Evol. Microbiol.">
        <title>The Global Catalogue of Microorganisms (GCM) 10K type strain sequencing project: providing services to taxonomists for standard genome sequencing and annotation.</title>
        <authorList>
            <consortium name="The Broad Institute Genomics Platform"/>
            <consortium name="The Broad Institute Genome Sequencing Center for Infectious Disease"/>
            <person name="Wu L."/>
            <person name="Ma J."/>
        </authorList>
    </citation>
    <scope>NUCLEOTIDE SEQUENCE [LARGE SCALE GENOMIC DNA]</scope>
    <source>
        <strain evidence="8">JCM 31202</strain>
    </source>
</reference>
<accession>A0ABW3EMX4</accession>
<dbReference type="EMBL" id="JBHTJA010000010">
    <property type="protein sequence ID" value="MFD0900346.1"/>
    <property type="molecule type" value="Genomic_DNA"/>
</dbReference>
<evidence type="ECO:0000259" key="6">
    <source>
        <dbReference type="Pfam" id="PF02803"/>
    </source>
</evidence>
<dbReference type="PROSITE" id="PS00737">
    <property type="entry name" value="THIOLASE_2"/>
    <property type="match status" value="1"/>
</dbReference>
<dbReference type="CDD" id="cd00751">
    <property type="entry name" value="thiolase"/>
    <property type="match status" value="1"/>
</dbReference>
<evidence type="ECO:0000259" key="5">
    <source>
        <dbReference type="Pfam" id="PF00108"/>
    </source>
</evidence>
<evidence type="ECO:0000256" key="2">
    <source>
        <dbReference type="ARBA" id="ARBA00022679"/>
    </source>
</evidence>
<dbReference type="InterPro" id="IPR020613">
    <property type="entry name" value="Thiolase_CS"/>
</dbReference>
<feature type="domain" description="Thiolase C-terminal" evidence="6">
    <location>
        <begin position="284"/>
        <end position="402"/>
    </location>
</feature>
<keyword evidence="8" id="KW-1185">Reference proteome</keyword>
<dbReference type="PANTHER" id="PTHR43365">
    <property type="entry name" value="BLR7806 PROTEIN"/>
    <property type="match status" value="1"/>
</dbReference>
<dbReference type="RefSeq" id="WP_378297320.1">
    <property type="nucleotide sequence ID" value="NZ_JBHTJA010000010.1"/>
</dbReference>
<dbReference type="InterPro" id="IPR020617">
    <property type="entry name" value="Thiolase_C"/>
</dbReference>
<name>A0ABW3EMX4_9ACTN</name>
<evidence type="ECO:0000256" key="4">
    <source>
        <dbReference type="RuleBase" id="RU003557"/>
    </source>
</evidence>
<keyword evidence="2 4" id="KW-0808">Transferase</keyword>
<evidence type="ECO:0000313" key="8">
    <source>
        <dbReference type="Proteomes" id="UP001596972"/>
    </source>
</evidence>
<dbReference type="SUPFAM" id="SSF53901">
    <property type="entry name" value="Thiolase-like"/>
    <property type="match status" value="2"/>
</dbReference>
<feature type="domain" description="Thiolase N-terminal" evidence="5">
    <location>
        <begin position="20"/>
        <end position="271"/>
    </location>
</feature>
<evidence type="ECO:0000256" key="1">
    <source>
        <dbReference type="ARBA" id="ARBA00010982"/>
    </source>
</evidence>
<evidence type="ECO:0000256" key="3">
    <source>
        <dbReference type="ARBA" id="ARBA00023315"/>
    </source>
</evidence>
<dbReference type="PIRSF" id="PIRSF000429">
    <property type="entry name" value="Ac-CoA_Ac_transf"/>
    <property type="match status" value="1"/>
</dbReference>
<proteinExistence type="inferred from homology"/>
<dbReference type="InterPro" id="IPR002155">
    <property type="entry name" value="Thiolase"/>
</dbReference>
<gene>
    <name evidence="7" type="ORF">ACFQ11_08080</name>
</gene>
<keyword evidence="3 4" id="KW-0012">Acyltransferase</keyword>
<organism evidence="7 8">
    <name type="scientific">Actinomadura sediminis</name>
    <dbReference type="NCBI Taxonomy" id="1038904"/>
    <lineage>
        <taxon>Bacteria</taxon>
        <taxon>Bacillati</taxon>
        <taxon>Actinomycetota</taxon>
        <taxon>Actinomycetes</taxon>
        <taxon>Streptosporangiales</taxon>
        <taxon>Thermomonosporaceae</taxon>
        <taxon>Actinomadura</taxon>
    </lineage>
</organism>
<dbReference type="NCBIfam" id="TIGR01930">
    <property type="entry name" value="AcCoA-C-Actrans"/>
    <property type="match status" value="1"/>
</dbReference>
<dbReference type="InterPro" id="IPR016039">
    <property type="entry name" value="Thiolase-like"/>
</dbReference>
<comment type="caution">
    <text evidence="7">The sequence shown here is derived from an EMBL/GenBank/DDBJ whole genome shotgun (WGS) entry which is preliminary data.</text>
</comment>
<dbReference type="Gene3D" id="3.40.47.10">
    <property type="match status" value="2"/>
</dbReference>
<evidence type="ECO:0000313" key="7">
    <source>
        <dbReference type="EMBL" id="MFD0900346.1"/>
    </source>
</evidence>
<dbReference type="PANTHER" id="PTHR43365:SF1">
    <property type="entry name" value="ACETYL-COA C-ACYLTRANSFERASE"/>
    <property type="match status" value="1"/>
</dbReference>
<dbReference type="Pfam" id="PF02803">
    <property type="entry name" value="Thiolase_C"/>
    <property type="match status" value="1"/>
</dbReference>
<protein>
    <submittedName>
        <fullName evidence="7">Steroid 3-ketoacyl-CoA thiolase</fullName>
    </submittedName>
</protein>
<sequence length="407" mass="42773">MRTPHDRAPHDRTPHDRTPVVVAAARTPIGRRGGRLAGLKAVELLRHVQLEVISRAGLEPGDVEQIIGGCVTQTGEQSLNVTRNAWLATGHDPAVGCTTVDASCGSAQQANHLLCGLIAAGAVDVGIACGVESMSRVPIGANLYQGPGHYKTADYPWDDPPKAQFGGAERIAARQGITRADADAYGLASQRRAAEAWRDGRFDREVAPIDAPAPDAGGDPAGARVRVERDEGLRPTTAEALARLRPNVEGGVHTAGTTSQVSDGAAAILWTSWARARELGLPARAVLDHQVVTGADPYYLLDGPVAATERILRRARMKAGDVDLFEVNEAFAAVVLNWASAFGVGLDRVNVNGGAIALGHPLGATGTRLLVSALHELERTGRETALVTMCCGGSLGTASILRRLDHD</sequence>
<dbReference type="NCBIfam" id="NF005889">
    <property type="entry name" value="PRK07850.1"/>
    <property type="match status" value="1"/>
</dbReference>
<dbReference type="InterPro" id="IPR020616">
    <property type="entry name" value="Thiolase_N"/>
</dbReference>